<keyword evidence="3" id="KW-1185">Reference proteome</keyword>
<evidence type="ECO:0000256" key="1">
    <source>
        <dbReference type="SAM" id="MobiDB-lite"/>
    </source>
</evidence>
<dbReference type="PANTHER" id="PTHR31912:SF34">
    <property type="entry name" value="NOTOCHORD-RELATED PROTEIN"/>
    <property type="match status" value="1"/>
</dbReference>
<dbReference type="OMA" id="FISETWH"/>
<accession>A0A0D2P1P1</accession>
<dbReference type="OrthoDB" id="2506088at2759"/>
<gene>
    <name evidence="2" type="ORF">HYPSUDRAFT_135587</name>
</gene>
<protein>
    <submittedName>
        <fullName evidence="2">Uncharacterized protein</fullName>
    </submittedName>
</protein>
<dbReference type="STRING" id="945553.A0A0D2P1P1"/>
<evidence type="ECO:0000313" key="2">
    <source>
        <dbReference type="EMBL" id="KJA24844.1"/>
    </source>
</evidence>
<dbReference type="Proteomes" id="UP000054270">
    <property type="component" value="Unassembled WGS sequence"/>
</dbReference>
<proteinExistence type="predicted"/>
<dbReference type="AlphaFoldDB" id="A0A0D2P1P1"/>
<organism evidence="2 3">
    <name type="scientific">Hypholoma sublateritium (strain FD-334 SS-4)</name>
    <dbReference type="NCBI Taxonomy" id="945553"/>
    <lineage>
        <taxon>Eukaryota</taxon>
        <taxon>Fungi</taxon>
        <taxon>Dikarya</taxon>
        <taxon>Basidiomycota</taxon>
        <taxon>Agaricomycotina</taxon>
        <taxon>Agaricomycetes</taxon>
        <taxon>Agaricomycetidae</taxon>
        <taxon>Agaricales</taxon>
        <taxon>Agaricineae</taxon>
        <taxon>Strophariaceae</taxon>
        <taxon>Hypholoma</taxon>
    </lineage>
</organism>
<name>A0A0D2P1P1_HYPSF</name>
<evidence type="ECO:0000313" key="3">
    <source>
        <dbReference type="Proteomes" id="UP000054270"/>
    </source>
</evidence>
<sequence length="1086" mass="122830">MWDNYETSDFIFDAGIDPALAAVKERKQLMQEAINLDIWKGTNFSPEEDPDNGEQLLDDLEQNDIMNELLRNASDLLEEEAQRMGHSKIVNDQAWSPYESKTMFLLDTIDNLPRTRISDSLMNVFLWVLRETGARDVPSLHHLRQVQTSLRKSSGVPTTQHKSPKGNIFSINDPRTLVAMDWANPTVCEHIHRYPVIPPGGVISEVYHANKWRKDVDPKTLSPMYDAGHCHYYINELAQLKSGEFIIPVRWLEDTDGKVFADAYVVTIDGQQIANVEDESTILIEASALQHNFLDLTDLQLLPTWNYQAVASGYPACMPNPDRALAEGDPLYTSWIDIFGDDVSGNRSKSWNKHWNIYMNHRNLPRKLLQQEFHTHFVSTSPVASVTEQFHTIKQVIESTHKDPVKVRHGKSGTQIRFKLYVNCGPGDNPAQSDVCGHIGGNGNHLCRKCNAGGTREFKRSDDGYHSLFKPGAARTGVEILADIESQVKIACLGNAQAVSHQQTKHGVKDGYTQYWIDHLIERARTLQKAHPKRTKTDIQNELLIWVQEHKNDIYNPFLTLDGFDPAIDTPVEILHTILLGIVKYLWHGSHTPWTANQKQAYAVRLQSTNTLGLSIHAIRANYIMQYANSLIGRQFKTIAQVNVFHVYDLVESTCFLLTKAVGELCALLWIPEIRNMEEYLTDVEIAAANVLDLFSMIDPSKITSKVKLHLLTHLKEDILRFGPLVGVATETFECFNAIFRFCSIFSNHLAPSRDIAFQLARQEVLKHRLTGGWWPTSNGEWIAPGPYVRNFIHNHPTLQALMGWTDEKPPLEPPKYDANKKTIGNPKHISWSLTEGAKAINSSEDANSQWSPCCYVIAQSGDKCVLDSWIFAVSPFNVSKEESITGRIIEILVDSTGRRAIIILDVFIVLSTRHETFGMPMLARRQNEKTYAIIPSTTINFVYNVQHDCPLAKCKASGKQPLMQERIESGLSRAYIEHQPIDRFVINTHAFHNAHLLRLAIPRSLVAPIPIYSLADQKLKHTEIAQSLQAAQEVKEAAKAKGKQKRNDSTLSVLPVDRTHSGSNKRTRLEREEEDLDQSEMIIDS</sequence>
<reference evidence="3" key="1">
    <citation type="submission" date="2014-04" db="EMBL/GenBank/DDBJ databases">
        <title>Evolutionary Origins and Diversification of the Mycorrhizal Mutualists.</title>
        <authorList>
            <consortium name="DOE Joint Genome Institute"/>
            <consortium name="Mycorrhizal Genomics Consortium"/>
            <person name="Kohler A."/>
            <person name="Kuo A."/>
            <person name="Nagy L.G."/>
            <person name="Floudas D."/>
            <person name="Copeland A."/>
            <person name="Barry K.W."/>
            <person name="Cichocki N."/>
            <person name="Veneault-Fourrey C."/>
            <person name="LaButti K."/>
            <person name="Lindquist E.A."/>
            <person name="Lipzen A."/>
            <person name="Lundell T."/>
            <person name="Morin E."/>
            <person name="Murat C."/>
            <person name="Riley R."/>
            <person name="Ohm R."/>
            <person name="Sun H."/>
            <person name="Tunlid A."/>
            <person name="Henrissat B."/>
            <person name="Grigoriev I.V."/>
            <person name="Hibbett D.S."/>
            <person name="Martin F."/>
        </authorList>
    </citation>
    <scope>NUCLEOTIDE SEQUENCE [LARGE SCALE GENOMIC DNA]</scope>
    <source>
        <strain evidence="3">FD-334 SS-4</strain>
    </source>
</reference>
<dbReference type="EMBL" id="KN817534">
    <property type="protein sequence ID" value="KJA24844.1"/>
    <property type="molecule type" value="Genomic_DNA"/>
</dbReference>
<dbReference type="PANTHER" id="PTHR31912">
    <property type="entry name" value="IP13529P"/>
    <property type="match status" value="1"/>
</dbReference>
<feature type="region of interest" description="Disordered" evidence="1">
    <location>
        <begin position="1038"/>
        <end position="1086"/>
    </location>
</feature>